<evidence type="ECO:0000313" key="5">
    <source>
        <dbReference type="Proteomes" id="UP000541610"/>
    </source>
</evidence>
<feature type="region of interest" description="Disordered" evidence="1">
    <location>
        <begin position="299"/>
        <end position="323"/>
    </location>
</feature>
<protein>
    <submittedName>
        <fullName evidence="3">Uncharacterized protein</fullName>
    </submittedName>
</protein>
<dbReference type="Proteomes" id="UP000574390">
    <property type="component" value="Unassembled WGS sequence"/>
</dbReference>
<comment type="caution">
    <text evidence="3">The sequence shown here is derived from an EMBL/GenBank/DDBJ whole genome shotgun (WGS) entry which is preliminary data.</text>
</comment>
<feature type="chain" id="PRO_5036205544" evidence="2">
    <location>
        <begin position="21"/>
        <end position="323"/>
    </location>
</feature>
<evidence type="ECO:0000313" key="6">
    <source>
        <dbReference type="Proteomes" id="UP000574390"/>
    </source>
</evidence>
<feature type="region of interest" description="Disordered" evidence="1">
    <location>
        <begin position="29"/>
        <end position="114"/>
    </location>
</feature>
<keyword evidence="2" id="KW-0732">Signal</keyword>
<evidence type="ECO:0000256" key="1">
    <source>
        <dbReference type="SAM" id="MobiDB-lite"/>
    </source>
</evidence>
<feature type="signal peptide" evidence="2">
    <location>
        <begin position="1"/>
        <end position="20"/>
    </location>
</feature>
<organism evidence="3 5">
    <name type="scientific">Perkinsus olseni</name>
    <name type="common">Perkinsus atlanticus</name>
    <dbReference type="NCBI Taxonomy" id="32597"/>
    <lineage>
        <taxon>Eukaryota</taxon>
        <taxon>Sar</taxon>
        <taxon>Alveolata</taxon>
        <taxon>Perkinsozoa</taxon>
        <taxon>Perkinsea</taxon>
        <taxon>Perkinsida</taxon>
        <taxon>Perkinsidae</taxon>
        <taxon>Perkinsus</taxon>
    </lineage>
</organism>
<evidence type="ECO:0000256" key="2">
    <source>
        <dbReference type="SAM" id="SignalP"/>
    </source>
</evidence>
<proteinExistence type="predicted"/>
<dbReference type="EMBL" id="JABANM010006224">
    <property type="protein sequence ID" value="KAF4746281.1"/>
    <property type="molecule type" value="Genomic_DNA"/>
</dbReference>
<reference evidence="5 6" key="1">
    <citation type="submission" date="2020-04" db="EMBL/GenBank/DDBJ databases">
        <title>Perkinsus olseni comparative genomics.</title>
        <authorList>
            <person name="Bogema D.R."/>
        </authorList>
    </citation>
    <scope>NUCLEOTIDE SEQUENCE [LARGE SCALE GENOMIC DNA]</scope>
    <source>
        <strain evidence="3">00978-12</strain>
        <strain evidence="4">ATCC PRA-205</strain>
    </source>
</reference>
<sequence>MPYPPRILVLLGIATIPINALHSMHASTEATSLPSHDGPPPTYDEALRMEPIESEPRSRDNTRSSTNRRTGLTHAHHNVGGPPPSYEEISGGRRPSVASGGAEAESTRAEAKSTRNIATGSTVGYRRLKEGKVHKIKSPVSRDKVTKKSSKKSFITTALAAAKLSFGIGTGGTADSQKSRNKVPKVSTRRSTTSAAAPTAPTAESVAAPDPSDPPFPPMKYADGMPELRGGIVCGYGDGKARDGNSRSFSFNFQADRGAQTEEIICPETPRLEQYRIEFASKDTIKDYHIGYPFKQPHMKRSAYRQRRTDRPSWFDDDAQGIR</sequence>
<feature type="compositionally biased region" description="Basic and acidic residues" evidence="1">
    <location>
        <begin position="45"/>
        <end position="62"/>
    </location>
</feature>
<gene>
    <name evidence="3" type="ORF">FOZ60_011678</name>
    <name evidence="4" type="ORF">FOZ62_023518</name>
</gene>
<evidence type="ECO:0000313" key="3">
    <source>
        <dbReference type="EMBL" id="KAF4681723.1"/>
    </source>
</evidence>
<dbReference type="EMBL" id="JABANP010000491">
    <property type="protein sequence ID" value="KAF4681723.1"/>
    <property type="molecule type" value="Genomic_DNA"/>
</dbReference>
<dbReference type="Proteomes" id="UP000541610">
    <property type="component" value="Unassembled WGS sequence"/>
</dbReference>
<accession>A0A7J6NCW8</accession>
<feature type="compositionally biased region" description="Low complexity" evidence="1">
    <location>
        <begin position="189"/>
        <end position="210"/>
    </location>
</feature>
<feature type="region of interest" description="Disordered" evidence="1">
    <location>
        <begin position="167"/>
        <end position="221"/>
    </location>
</feature>
<evidence type="ECO:0000313" key="4">
    <source>
        <dbReference type="EMBL" id="KAF4746281.1"/>
    </source>
</evidence>
<dbReference type="AlphaFoldDB" id="A0A7J6NCW8"/>
<name>A0A7J6NCW8_PEROL</name>